<gene>
    <name evidence="1" type="ORF">GOODEAATRI_028628</name>
</gene>
<proteinExistence type="predicted"/>
<name>A0ABV0N4Z9_9TELE</name>
<accession>A0ABV0N4Z9</accession>
<evidence type="ECO:0000313" key="1">
    <source>
        <dbReference type="EMBL" id="MEQ2166479.1"/>
    </source>
</evidence>
<reference evidence="1 2" key="1">
    <citation type="submission" date="2021-06" db="EMBL/GenBank/DDBJ databases">
        <authorList>
            <person name="Palmer J.M."/>
        </authorList>
    </citation>
    <scope>NUCLEOTIDE SEQUENCE [LARGE SCALE GENOMIC DNA]</scope>
    <source>
        <strain evidence="1 2">GA_2019</strain>
        <tissue evidence="1">Muscle</tissue>
    </source>
</reference>
<protein>
    <submittedName>
        <fullName evidence="1">Uncharacterized protein</fullName>
    </submittedName>
</protein>
<evidence type="ECO:0000313" key="2">
    <source>
        <dbReference type="Proteomes" id="UP001476798"/>
    </source>
</evidence>
<organism evidence="1 2">
    <name type="scientific">Goodea atripinnis</name>
    <dbReference type="NCBI Taxonomy" id="208336"/>
    <lineage>
        <taxon>Eukaryota</taxon>
        <taxon>Metazoa</taxon>
        <taxon>Chordata</taxon>
        <taxon>Craniata</taxon>
        <taxon>Vertebrata</taxon>
        <taxon>Euteleostomi</taxon>
        <taxon>Actinopterygii</taxon>
        <taxon>Neopterygii</taxon>
        <taxon>Teleostei</taxon>
        <taxon>Neoteleostei</taxon>
        <taxon>Acanthomorphata</taxon>
        <taxon>Ovalentaria</taxon>
        <taxon>Atherinomorphae</taxon>
        <taxon>Cyprinodontiformes</taxon>
        <taxon>Goodeidae</taxon>
        <taxon>Goodea</taxon>
    </lineage>
</organism>
<dbReference type="EMBL" id="JAHRIO010024013">
    <property type="protein sequence ID" value="MEQ2166479.1"/>
    <property type="molecule type" value="Genomic_DNA"/>
</dbReference>
<dbReference type="Proteomes" id="UP001476798">
    <property type="component" value="Unassembled WGS sequence"/>
</dbReference>
<keyword evidence="2" id="KW-1185">Reference proteome</keyword>
<comment type="caution">
    <text evidence="1">The sequence shown here is derived from an EMBL/GenBank/DDBJ whole genome shotgun (WGS) entry which is preliminary data.</text>
</comment>
<sequence>MWYEGYHKPETPNLDLFGQNKTLKGVPIKRLNCHIEQEVELIVQHGDSEMSQEMHKCLTLIKPCNSVDQHLAITQPGQKMQKKEIQGPQWNSLFSCMQVFI</sequence>